<dbReference type="InterPro" id="IPR008816">
    <property type="entry name" value="Gly_zipper_2TM_dom"/>
</dbReference>
<dbReference type="Pfam" id="PF05433">
    <property type="entry name" value="Rick_17kDa_Anti"/>
    <property type="match status" value="1"/>
</dbReference>
<evidence type="ECO:0000256" key="1">
    <source>
        <dbReference type="ARBA" id="ARBA00004370"/>
    </source>
</evidence>
<feature type="region of interest" description="Disordered" evidence="3">
    <location>
        <begin position="98"/>
        <end position="119"/>
    </location>
</feature>
<feature type="compositionally biased region" description="Gly residues" evidence="3">
    <location>
        <begin position="168"/>
        <end position="178"/>
    </location>
</feature>
<dbReference type="AlphaFoldDB" id="A0A162FWP9"/>
<dbReference type="InterPro" id="IPR051407">
    <property type="entry name" value="Bact_OM_lipoprot/Surf_antigen"/>
</dbReference>
<dbReference type="PANTHER" id="PTHR35603">
    <property type="match status" value="1"/>
</dbReference>
<protein>
    <recommendedName>
        <fullName evidence="9">Glycine zipper 2TM domain-containing protein</fullName>
    </recommendedName>
</protein>
<evidence type="ECO:0000256" key="3">
    <source>
        <dbReference type="SAM" id="MobiDB-lite"/>
    </source>
</evidence>
<dbReference type="RefSeq" id="WP_063208866.1">
    <property type="nucleotide sequence ID" value="NZ_LUKD01000008.1"/>
</dbReference>
<feature type="compositionally biased region" description="Pro residues" evidence="3">
    <location>
        <begin position="193"/>
        <end position="203"/>
    </location>
</feature>
<evidence type="ECO:0000313" key="8">
    <source>
        <dbReference type="Proteomes" id="UP000075799"/>
    </source>
</evidence>
<name>A0A162FWP9_BDEBC</name>
<keyword evidence="2" id="KW-0472">Membrane</keyword>
<gene>
    <name evidence="7" type="ORF">AZI87_15240</name>
</gene>
<keyword evidence="4" id="KW-0732">Signal</keyword>
<feature type="compositionally biased region" description="Basic and acidic residues" evidence="3">
    <location>
        <begin position="182"/>
        <end position="192"/>
    </location>
</feature>
<evidence type="ECO:0000259" key="5">
    <source>
        <dbReference type="Pfam" id="PF05433"/>
    </source>
</evidence>
<reference evidence="7 8" key="1">
    <citation type="submission" date="2016-03" db="EMBL/GenBank/DDBJ databases">
        <authorList>
            <person name="Ploux O."/>
        </authorList>
    </citation>
    <scope>NUCLEOTIDE SEQUENCE [LARGE SCALE GENOMIC DNA]</scope>
    <source>
        <strain evidence="7 8">EC13</strain>
    </source>
</reference>
<feature type="signal peptide" evidence="4">
    <location>
        <begin position="1"/>
        <end position="24"/>
    </location>
</feature>
<dbReference type="InterPro" id="IPR041016">
    <property type="entry name" value="BD_b_sandwich"/>
</dbReference>
<dbReference type="EMBL" id="LUKD01000008">
    <property type="protein sequence ID" value="KYG62645.1"/>
    <property type="molecule type" value="Genomic_DNA"/>
</dbReference>
<evidence type="ECO:0000259" key="6">
    <source>
        <dbReference type="Pfam" id="PF18820"/>
    </source>
</evidence>
<sequence length="326" mass="35579">MKKKLVLGSLVVVSVVQYASPAFANKEIIGNIIGGVIGGGIGTQIGKGNGNKAAIIIGAIAGTMIGGKLGRDMDEADRRACEEAQRRALRNRLGEREDWDGRRHGGRSGARGSFTTTREGYNNRTGEYCREYTSVIYLNNRTEETRGVACSRPDGSWYEVRETEVRFGGRGGGYGPGPGRQEPSRPPRHPEVPSRPMPPPPPSSYQARYEGSTRIVNVTRRSGGEWVRVTLRQPLTLEQVEVHALAAGVRIHEAVLYTDRNDRIQIRQLTQTGTIYSGGAVISERLNLNDRVQVIDIRAESMGGSADIIVKAISNEAYPSLSGSRY</sequence>
<organism evidence="7 8">
    <name type="scientific">Bdellovibrio bacteriovorus</name>
    <dbReference type="NCBI Taxonomy" id="959"/>
    <lineage>
        <taxon>Bacteria</taxon>
        <taxon>Pseudomonadati</taxon>
        <taxon>Bdellovibrionota</taxon>
        <taxon>Bdellovibrionia</taxon>
        <taxon>Bdellovibrionales</taxon>
        <taxon>Pseudobdellovibrionaceae</taxon>
        <taxon>Bdellovibrio</taxon>
    </lineage>
</organism>
<evidence type="ECO:0000256" key="4">
    <source>
        <dbReference type="SAM" id="SignalP"/>
    </source>
</evidence>
<dbReference type="PANTHER" id="PTHR35603:SF2">
    <property type="entry name" value="OUTER MEMBRANE LIPOPROTEIN"/>
    <property type="match status" value="1"/>
</dbReference>
<feature type="chain" id="PRO_5007834114" description="Glycine zipper 2TM domain-containing protein" evidence="4">
    <location>
        <begin position="25"/>
        <end position="326"/>
    </location>
</feature>
<proteinExistence type="predicted"/>
<evidence type="ECO:0000313" key="7">
    <source>
        <dbReference type="EMBL" id="KYG62645.1"/>
    </source>
</evidence>
<accession>A0A162FWP9</accession>
<feature type="region of interest" description="Disordered" evidence="3">
    <location>
        <begin position="166"/>
        <end position="207"/>
    </location>
</feature>
<feature type="domain" description="Glycine zipper 2TM" evidence="5">
    <location>
        <begin position="30"/>
        <end position="70"/>
    </location>
</feature>
<evidence type="ECO:0008006" key="9">
    <source>
        <dbReference type="Google" id="ProtNLM"/>
    </source>
</evidence>
<comment type="subcellular location">
    <subcellularLocation>
        <location evidence="1">Membrane</location>
    </subcellularLocation>
</comment>
<evidence type="ECO:0000256" key="2">
    <source>
        <dbReference type="ARBA" id="ARBA00023136"/>
    </source>
</evidence>
<dbReference type="Pfam" id="PF18820">
    <property type="entry name" value="BD_b_sandwich"/>
    <property type="match status" value="1"/>
</dbReference>
<dbReference type="GO" id="GO:0019867">
    <property type="term" value="C:outer membrane"/>
    <property type="evidence" value="ECO:0007669"/>
    <property type="project" value="InterPro"/>
</dbReference>
<comment type="caution">
    <text evidence="7">The sequence shown here is derived from an EMBL/GenBank/DDBJ whole genome shotgun (WGS) entry which is preliminary data.</text>
</comment>
<feature type="domain" description="Bdellovibrio beta-sandwich" evidence="6">
    <location>
        <begin position="204"/>
        <end position="322"/>
    </location>
</feature>
<dbReference type="Proteomes" id="UP000075799">
    <property type="component" value="Unassembled WGS sequence"/>
</dbReference>
<dbReference type="OrthoDB" id="5291997at2"/>